<proteinExistence type="predicted"/>
<sequence>MASSHWGELLFQARYVFDPSTRSLDVVVDAEDCKAAPTRLAQYWAPKIAGARGTLAAVDLTRFIGLERQKGAARVAKICKAARRYILP</sequence>
<reference evidence="1 2" key="1">
    <citation type="submission" date="2015-08" db="EMBL/GenBank/DDBJ databases">
        <authorList>
            <person name="Babu N.S."/>
            <person name="Beckwith C.J."/>
            <person name="Beseler K.G."/>
            <person name="Brison A."/>
            <person name="Carone J.V."/>
            <person name="Caskin T.P."/>
            <person name="Diamond M."/>
            <person name="Durham M.E."/>
            <person name="Foxe J.M."/>
            <person name="Go M."/>
            <person name="Henderson B.A."/>
            <person name="Jones I.B."/>
            <person name="McGettigan J.A."/>
            <person name="Micheletti S.J."/>
            <person name="Nasrallah M.E."/>
            <person name="Ortiz D."/>
            <person name="Piller C.R."/>
            <person name="Privatt S.R."/>
            <person name="Schneider S.L."/>
            <person name="Sharp S."/>
            <person name="Smith T.C."/>
            <person name="Stanton J.D."/>
            <person name="Ullery H.E."/>
            <person name="Wilson R.J."/>
            <person name="Serrano M.G."/>
            <person name="Buck G."/>
            <person name="Lee V."/>
            <person name="Wang Y."/>
            <person name="Carvalho R."/>
            <person name="Voegtly L."/>
            <person name="Shi R."/>
            <person name="Duckworth R."/>
            <person name="Johnson A."/>
            <person name="Loviza R."/>
            <person name="Walstead R."/>
            <person name="Shah Z."/>
            <person name="Kiflezghi M."/>
            <person name="Wade K."/>
            <person name="Ball S.L."/>
            <person name="Bradley K.W."/>
            <person name="Asai D.J."/>
            <person name="Bowman C.A."/>
            <person name="Russell D.A."/>
            <person name="Pope W.H."/>
            <person name="Jacobs-Sera D."/>
            <person name="Hendrix R.W."/>
            <person name="Hatfull G.F."/>
        </authorList>
    </citation>
    <scope>NUCLEOTIDE SEQUENCE [LARGE SCALE GENOMIC DNA]</scope>
    <source>
        <strain evidence="1 2">DSM 27648</strain>
    </source>
</reference>
<evidence type="ECO:0000313" key="1">
    <source>
        <dbReference type="EMBL" id="AKU99171.1"/>
    </source>
</evidence>
<dbReference type="RefSeq" id="WP_146650504.1">
    <property type="nucleotide sequence ID" value="NZ_CP012333.1"/>
</dbReference>
<protein>
    <submittedName>
        <fullName evidence="1">Uncharacterized protein</fullName>
    </submittedName>
</protein>
<dbReference type="STRING" id="1391654.AKJ09_05835"/>
<dbReference type="Proteomes" id="UP000064967">
    <property type="component" value="Chromosome"/>
</dbReference>
<organism evidence="1 2">
    <name type="scientific">Labilithrix luteola</name>
    <dbReference type="NCBI Taxonomy" id="1391654"/>
    <lineage>
        <taxon>Bacteria</taxon>
        <taxon>Pseudomonadati</taxon>
        <taxon>Myxococcota</taxon>
        <taxon>Polyangia</taxon>
        <taxon>Polyangiales</taxon>
        <taxon>Labilitrichaceae</taxon>
        <taxon>Labilithrix</taxon>
    </lineage>
</organism>
<dbReference type="KEGG" id="llu:AKJ09_05835"/>
<dbReference type="EMBL" id="CP012333">
    <property type="protein sequence ID" value="AKU99171.1"/>
    <property type="molecule type" value="Genomic_DNA"/>
</dbReference>
<evidence type="ECO:0000313" key="2">
    <source>
        <dbReference type="Proteomes" id="UP000064967"/>
    </source>
</evidence>
<dbReference type="AlphaFoldDB" id="A0A0K1Q0K4"/>
<accession>A0A0K1Q0K4</accession>
<gene>
    <name evidence="1" type="ORF">AKJ09_05835</name>
</gene>
<name>A0A0K1Q0K4_9BACT</name>
<keyword evidence="2" id="KW-1185">Reference proteome</keyword>